<evidence type="ECO:0000313" key="2">
    <source>
        <dbReference type="EMBL" id="KAA6322727.1"/>
    </source>
</evidence>
<dbReference type="Pfam" id="PF13084">
    <property type="entry name" value="DUF3943"/>
    <property type="match status" value="1"/>
</dbReference>
<dbReference type="EMBL" id="SNRY01002973">
    <property type="protein sequence ID" value="KAA6322727.1"/>
    <property type="molecule type" value="Genomic_DNA"/>
</dbReference>
<protein>
    <recommendedName>
        <fullName evidence="1">DUF3943 domain-containing protein</fullName>
    </recommendedName>
</protein>
<accession>A0A5J4QLB5</accession>
<evidence type="ECO:0000259" key="1">
    <source>
        <dbReference type="Pfam" id="PF13084"/>
    </source>
</evidence>
<comment type="caution">
    <text evidence="2">The sequence shown here is derived from an EMBL/GenBank/DDBJ whole genome shotgun (WGS) entry which is preliminary data.</text>
</comment>
<name>A0A5J4QLB5_9ZZZZ</name>
<proteinExistence type="predicted"/>
<gene>
    <name evidence="2" type="ORF">EZS27_027760</name>
</gene>
<dbReference type="InterPro" id="IPR025079">
    <property type="entry name" value="DUF3943"/>
</dbReference>
<feature type="domain" description="DUF3943" evidence="1">
    <location>
        <begin position="108"/>
        <end position="211"/>
    </location>
</feature>
<sequence>MEGCTSREVVAWSMKKTIIILVFAGIDFLFAESTVFAQLSVTNNKDTINQKSISTPFVRSPAGRVGIVLSEGLVFNIGMNRFDLFILKREYARVTMSNFQYNLTHKSAWDNEMLFTNMIAHPYAGGVYFNAARANGFNFWQSIPFSVVGSYVWEYFGENQRASLNDLVATPVGGIAFGEITHRLSHLVLDDSQRGWKRFGNELLAGVISPMDFFNRILNGDAWRFSPRVYNGKSHYPRPAFLVDFSVYNRFITDLNNNKSDENMGVKCSVVYGEAFTLQNPNPYDFFTFNIDFNLLGKQSVLSEVNLVGILWGKGWNRTENSWLAGIFQHFEYYESNPIVKGGRRLYEFSETGSFGGGLLYKNQREENKPPRFCGSVYANFVFFGGSELYYTQDSYNHGYGYSIKLNGLFHFEKRWDASFEFKRHHIFSYKDPDDFRKKGNASRNMLNLNIDFQLSRKIKISAEQRFHFRNAHFDYLDDVEASLMENRLKLTYTLSDTYHHNK</sequence>
<dbReference type="AlphaFoldDB" id="A0A5J4QLB5"/>
<reference evidence="2" key="1">
    <citation type="submission" date="2019-03" db="EMBL/GenBank/DDBJ databases">
        <title>Single cell metagenomics reveals metabolic interactions within the superorganism composed of flagellate Streblomastix strix and complex community of Bacteroidetes bacteria on its surface.</title>
        <authorList>
            <person name="Treitli S.C."/>
            <person name="Kolisko M."/>
            <person name="Husnik F."/>
            <person name="Keeling P."/>
            <person name="Hampl V."/>
        </authorList>
    </citation>
    <scope>NUCLEOTIDE SEQUENCE</scope>
    <source>
        <strain evidence="2">STM</strain>
    </source>
</reference>
<organism evidence="2">
    <name type="scientific">termite gut metagenome</name>
    <dbReference type="NCBI Taxonomy" id="433724"/>
    <lineage>
        <taxon>unclassified sequences</taxon>
        <taxon>metagenomes</taxon>
        <taxon>organismal metagenomes</taxon>
    </lineage>
</organism>